<dbReference type="VEuPathDB" id="FungiDB:BO72DRAFT_434921"/>
<reference evidence="2 3" key="1">
    <citation type="submission" date="2018-02" db="EMBL/GenBank/DDBJ databases">
        <title>The genomes of Aspergillus section Nigri reveals drivers in fungal speciation.</title>
        <authorList>
            <consortium name="DOE Joint Genome Institute"/>
            <person name="Vesth T.C."/>
            <person name="Nybo J."/>
            <person name="Theobald S."/>
            <person name="Brandl J."/>
            <person name="Frisvad J.C."/>
            <person name="Nielsen K.F."/>
            <person name="Lyhne E.K."/>
            <person name="Kogle M.E."/>
            <person name="Kuo A."/>
            <person name="Riley R."/>
            <person name="Clum A."/>
            <person name="Nolan M."/>
            <person name="Lipzen A."/>
            <person name="Salamov A."/>
            <person name="Henrissat B."/>
            <person name="Wiebenga A."/>
            <person name="De vries R.P."/>
            <person name="Grigoriev I.V."/>
            <person name="Mortensen U.H."/>
            <person name="Andersen M.R."/>
            <person name="Baker S.E."/>
        </authorList>
    </citation>
    <scope>NUCLEOTIDE SEQUENCE [LARGE SCALE GENOMIC DNA]</scope>
    <source>
        <strain evidence="2 3">CBS 313.89</strain>
    </source>
</reference>
<evidence type="ECO:0000256" key="1">
    <source>
        <dbReference type="SAM" id="MobiDB-lite"/>
    </source>
</evidence>
<dbReference type="Proteomes" id="UP000249789">
    <property type="component" value="Unassembled WGS sequence"/>
</dbReference>
<evidence type="ECO:0000313" key="3">
    <source>
        <dbReference type="Proteomes" id="UP000249789"/>
    </source>
</evidence>
<accession>A0A8G1VWR5</accession>
<evidence type="ECO:0000313" key="2">
    <source>
        <dbReference type="EMBL" id="RAK74538.1"/>
    </source>
</evidence>
<protein>
    <submittedName>
        <fullName evidence="2">Uncharacterized protein</fullName>
    </submittedName>
</protein>
<dbReference type="OrthoDB" id="4770905at2759"/>
<gene>
    <name evidence="2" type="ORF">BO72DRAFT_434921</name>
</gene>
<keyword evidence="3" id="KW-1185">Reference proteome</keyword>
<sequence>MSFAYPEGECFFKRSGIRSSTYDPDKPEHFYGHLLVEYIWNRAAFSDEAAYYTRDVHYHPRSAYRVVKGDWWDTKYGNWTNIHVLYGKKPYSDAERYRTVGHNLCVNGNRFRDQAKGGAFESWFMILPMPLLAKGEEWFLVDRTACIRGIYIPIAQQASEDYPDVCTFLQVNFAIPRQITVTVHPAVDSDDKLDWVGAQTTGTINLDATLGLAPDAQWTMAVNVRQLVNLLSLPRALRGHNCFSARIIRMVDRKLTPTKARPTPFVSDGTDLSWTTVASANYGLSIQWKPPQPTTWLADFIKNSLTVAAGFLPLVGPVAAVCFPLAWTAIVDPRAFDGILKELIPVADLAMKVAGNMRRSAEEQVYYLPQEWSATVHNFKLLAAEKQSAAEQEQAKATQPPAPAKVSAPEMIKKFEAIRKFKYWNLMKPLPAAVTATEPTVRLDAAGEPVEAPPKPASAPETALPAVPAPLPLDKLKPSSSFQLAGQVLQRSAAPAATGHNDGASGGILDEVRPEENQARGATNDESWLDAYLYEELFGDDE</sequence>
<dbReference type="EMBL" id="KZ824667">
    <property type="protein sequence ID" value="RAK74538.1"/>
    <property type="molecule type" value="Genomic_DNA"/>
</dbReference>
<organism evidence="2 3">
    <name type="scientific">Aspergillus fijiensis CBS 313.89</name>
    <dbReference type="NCBI Taxonomy" id="1448319"/>
    <lineage>
        <taxon>Eukaryota</taxon>
        <taxon>Fungi</taxon>
        <taxon>Dikarya</taxon>
        <taxon>Ascomycota</taxon>
        <taxon>Pezizomycotina</taxon>
        <taxon>Eurotiomycetes</taxon>
        <taxon>Eurotiomycetidae</taxon>
        <taxon>Eurotiales</taxon>
        <taxon>Aspergillaceae</taxon>
        <taxon>Aspergillus</taxon>
    </lineage>
</organism>
<name>A0A8G1VWR5_9EURO</name>
<feature type="region of interest" description="Disordered" evidence="1">
    <location>
        <begin position="493"/>
        <end position="525"/>
    </location>
</feature>
<dbReference type="AlphaFoldDB" id="A0A8G1VWR5"/>
<dbReference type="RefSeq" id="XP_040798548.1">
    <property type="nucleotide sequence ID" value="XM_040943261.1"/>
</dbReference>
<dbReference type="GeneID" id="63860594"/>
<proteinExistence type="predicted"/>